<organism evidence="10">
    <name type="scientific">Clastoptera arizonana</name>
    <name type="common">Arizona spittle bug</name>
    <dbReference type="NCBI Taxonomy" id="38151"/>
    <lineage>
        <taxon>Eukaryota</taxon>
        <taxon>Metazoa</taxon>
        <taxon>Ecdysozoa</taxon>
        <taxon>Arthropoda</taxon>
        <taxon>Hexapoda</taxon>
        <taxon>Insecta</taxon>
        <taxon>Pterygota</taxon>
        <taxon>Neoptera</taxon>
        <taxon>Paraneoptera</taxon>
        <taxon>Hemiptera</taxon>
        <taxon>Auchenorrhyncha</taxon>
        <taxon>Cercopoidea</taxon>
        <taxon>Clastopteridae</taxon>
        <taxon>Clastoptera</taxon>
    </lineage>
</organism>
<evidence type="ECO:0000313" key="10">
    <source>
        <dbReference type="EMBL" id="JAS29038.1"/>
    </source>
</evidence>
<keyword evidence="4" id="KW-0862">Zinc</keyword>
<evidence type="ECO:0000256" key="7">
    <source>
        <dbReference type="ARBA" id="ARBA00023242"/>
    </source>
</evidence>
<evidence type="ECO:0000256" key="5">
    <source>
        <dbReference type="ARBA" id="ARBA00023015"/>
    </source>
</evidence>
<dbReference type="AlphaFoldDB" id="A0A1B6DTQ0"/>
<evidence type="ECO:0000256" key="4">
    <source>
        <dbReference type="ARBA" id="ARBA00022833"/>
    </source>
</evidence>
<feature type="domain" description="C2H2-type" evidence="9">
    <location>
        <begin position="36"/>
        <end position="54"/>
    </location>
</feature>
<accession>A0A1B6DTQ0</accession>
<keyword evidence="3 8" id="KW-0863">Zinc-finger</keyword>
<dbReference type="GO" id="GO:0008270">
    <property type="term" value="F:zinc ion binding"/>
    <property type="evidence" value="ECO:0007669"/>
    <property type="project" value="UniProtKB-KW"/>
</dbReference>
<dbReference type="SMART" id="SM00355">
    <property type="entry name" value="ZnF_C2H2"/>
    <property type="match status" value="2"/>
</dbReference>
<gene>
    <name evidence="10" type="ORF">g.4341</name>
</gene>
<dbReference type="InterPro" id="IPR036236">
    <property type="entry name" value="Znf_C2H2_sf"/>
</dbReference>
<dbReference type="InterPro" id="IPR013087">
    <property type="entry name" value="Znf_C2H2_type"/>
</dbReference>
<name>A0A1B6DTQ0_9HEMI</name>
<dbReference type="SUPFAM" id="SSF57667">
    <property type="entry name" value="beta-beta-alpha zinc fingers"/>
    <property type="match status" value="1"/>
</dbReference>
<keyword evidence="1" id="KW-0479">Metal-binding</keyword>
<evidence type="ECO:0000256" key="2">
    <source>
        <dbReference type="ARBA" id="ARBA00022737"/>
    </source>
</evidence>
<evidence type="ECO:0000256" key="8">
    <source>
        <dbReference type="PROSITE-ProRule" id="PRU00042"/>
    </source>
</evidence>
<evidence type="ECO:0000256" key="1">
    <source>
        <dbReference type="ARBA" id="ARBA00022723"/>
    </source>
</evidence>
<dbReference type="PANTHER" id="PTHR47660">
    <property type="entry name" value="TRANSCRIPTION FACTOR WITH C2H2 AND ZN(2)-CYS(6) DNA BINDING DOMAIN (EUROFUNG)-RELATED-RELATED"/>
    <property type="match status" value="1"/>
</dbReference>
<dbReference type="EMBL" id="GEDC01008260">
    <property type="protein sequence ID" value="JAS29038.1"/>
    <property type="molecule type" value="Transcribed_RNA"/>
</dbReference>
<keyword evidence="2" id="KW-0677">Repeat</keyword>
<protein>
    <recommendedName>
        <fullName evidence="9">C2H2-type domain-containing protein</fullName>
    </recommendedName>
</protein>
<evidence type="ECO:0000256" key="3">
    <source>
        <dbReference type="ARBA" id="ARBA00022771"/>
    </source>
</evidence>
<dbReference type="Gene3D" id="3.30.160.60">
    <property type="entry name" value="Classic Zinc Finger"/>
    <property type="match status" value="2"/>
</dbReference>
<keyword evidence="5" id="KW-0805">Transcription regulation</keyword>
<sequence>DEVFMAAQDAVGAHRDSQESAMIYPYLGTLKVPPRYSCPRCNKSYSRKDHLRRHLNHDCEFRLGSQVRYSCENCHKTFSRKDHLNRHNKKSKCGNKNKKEVAMIIKVD</sequence>
<dbReference type="FunFam" id="3.30.160.60:FF:000100">
    <property type="entry name" value="Zinc finger 45-like"/>
    <property type="match status" value="1"/>
</dbReference>
<feature type="domain" description="C2H2-type" evidence="9">
    <location>
        <begin position="69"/>
        <end position="97"/>
    </location>
</feature>
<proteinExistence type="predicted"/>
<evidence type="ECO:0000259" key="9">
    <source>
        <dbReference type="PROSITE" id="PS50157"/>
    </source>
</evidence>
<keyword evidence="7" id="KW-0539">Nucleus</keyword>
<dbReference type="Pfam" id="PF00096">
    <property type="entry name" value="zf-C2H2"/>
    <property type="match status" value="2"/>
</dbReference>
<dbReference type="PROSITE" id="PS50157">
    <property type="entry name" value="ZINC_FINGER_C2H2_2"/>
    <property type="match status" value="2"/>
</dbReference>
<reference evidence="10" key="1">
    <citation type="submission" date="2015-12" db="EMBL/GenBank/DDBJ databases">
        <title>De novo transcriptome assembly of four potential Pierce s Disease insect vectors from Arizona vineyards.</title>
        <authorList>
            <person name="Tassone E.E."/>
        </authorList>
    </citation>
    <scope>NUCLEOTIDE SEQUENCE</scope>
</reference>
<evidence type="ECO:0000256" key="6">
    <source>
        <dbReference type="ARBA" id="ARBA00023163"/>
    </source>
</evidence>
<feature type="non-terminal residue" evidence="10">
    <location>
        <position position="1"/>
    </location>
</feature>
<keyword evidence="6" id="KW-0804">Transcription</keyword>